<gene>
    <name evidence="14" type="primary">tgs1</name>
    <name evidence="14" type="ORF">MmonteBS_09990</name>
    <name evidence="15" type="ORF">NJB18185_45500</name>
</gene>
<comment type="catalytic activity">
    <reaction evidence="10 11">
        <text>an acyl-CoA + a 1,2-diacyl-sn-glycerol = a triacyl-sn-glycerol + CoA</text>
        <dbReference type="Rhea" id="RHEA:10868"/>
        <dbReference type="ChEBI" id="CHEBI:17815"/>
        <dbReference type="ChEBI" id="CHEBI:57287"/>
        <dbReference type="ChEBI" id="CHEBI:58342"/>
        <dbReference type="ChEBI" id="CHEBI:64615"/>
        <dbReference type="EC" id="2.3.1.20"/>
    </reaction>
</comment>
<comment type="similarity">
    <text evidence="3 11">Belongs to the long-chain O-acyltransferase family.</text>
</comment>
<dbReference type="EC" id="2.3.1.20" evidence="4 11"/>
<keyword evidence="9 11" id="KW-0012">Acyltransferase</keyword>
<evidence type="ECO:0000259" key="12">
    <source>
        <dbReference type="Pfam" id="PF03007"/>
    </source>
</evidence>
<dbReference type="SUPFAM" id="SSF52777">
    <property type="entry name" value="CoA-dependent acyltransferases"/>
    <property type="match status" value="1"/>
</dbReference>
<reference evidence="14" key="1">
    <citation type="journal article" date="2018" name="Genome Announc.">
        <title>Draft Genome Sequence of Mycobacterium montefiorense Isolated from Japanese Black Salamander (Hynobius nigrescens).</title>
        <authorList>
            <person name="Fukano H."/>
            <person name="Yoshida M."/>
            <person name="Shimizu A."/>
            <person name="Iwao H."/>
            <person name="Katayama Y."/>
            <person name="Omatsu T."/>
            <person name="Mizutani T."/>
            <person name="Kurata O."/>
            <person name="Wada S."/>
            <person name="Hoshino Y."/>
        </authorList>
    </citation>
    <scope>NUCLEOTIDE SEQUENCE</scope>
    <source>
        <strain evidence="14">BS</strain>
    </source>
</reference>
<dbReference type="GO" id="GO:0005886">
    <property type="term" value="C:plasma membrane"/>
    <property type="evidence" value="ECO:0007669"/>
    <property type="project" value="TreeGrafter"/>
</dbReference>
<dbReference type="GO" id="GO:0051701">
    <property type="term" value="P:biological process involved in interaction with host"/>
    <property type="evidence" value="ECO:0007669"/>
    <property type="project" value="TreeGrafter"/>
</dbReference>
<keyword evidence="7 11" id="KW-0319">Glycerol metabolism</keyword>
<feature type="domain" description="O-acyltransferase WSD1 C-terminal" evidence="13">
    <location>
        <begin position="298"/>
        <end position="440"/>
    </location>
</feature>
<evidence type="ECO:0000256" key="2">
    <source>
        <dbReference type="ARBA" id="ARBA00005189"/>
    </source>
</evidence>
<evidence type="ECO:0000256" key="1">
    <source>
        <dbReference type="ARBA" id="ARBA00004771"/>
    </source>
</evidence>
<keyword evidence="16" id="KW-1185">Reference proteome</keyword>
<dbReference type="RefSeq" id="WP_108920827.1">
    <property type="nucleotide sequence ID" value="NZ_BFCH01000007.1"/>
</dbReference>
<dbReference type="Proteomes" id="UP000245060">
    <property type="component" value="Unassembled WGS sequence"/>
</dbReference>
<dbReference type="Proteomes" id="UP001139505">
    <property type="component" value="Unassembled WGS sequence"/>
</dbReference>
<dbReference type="GO" id="GO:0071731">
    <property type="term" value="P:response to nitric oxide"/>
    <property type="evidence" value="ECO:0007669"/>
    <property type="project" value="TreeGrafter"/>
</dbReference>
<dbReference type="PANTHER" id="PTHR31650:SF1">
    <property type="entry name" value="WAX ESTER SYNTHASE_DIACYLGLYCEROL ACYLTRANSFERASE 4-RELATED"/>
    <property type="match status" value="1"/>
</dbReference>
<feature type="domain" description="O-acyltransferase WSD1-like N-terminal" evidence="12">
    <location>
        <begin position="4"/>
        <end position="255"/>
    </location>
</feature>
<evidence type="ECO:0000259" key="13">
    <source>
        <dbReference type="Pfam" id="PF06974"/>
    </source>
</evidence>
<dbReference type="EMBL" id="BFCH01000007">
    <property type="protein sequence ID" value="GBG36627.1"/>
    <property type="molecule type" value="Genomic_DNA"/>
</dbReference>
<dbReference type="Pfam" id="PF03007">
    <property type="entry name" value="WS_DGAT_cat"/>
    <property type="match status" value="1"/>
</dbReference>
<reference evidence="15" key="3">
    <citation type="journal article" date="2022" name="Microbiol. Resour. Announc.">
        <title>Draft Genome Sequences of Eight Mycobacterium montefiorense Strains Isolated from Salamanders in Captivity.</title>
        <authorList>
            <person name="Komine T."/>
            <person name="Ihara H."/>
            <person name="Fukano H."/>
            <person name="Hoshino Y."/>
            <person name="Kurata O."/>
            <person name="Wada S."/>
        </authorList>
    </citation>
    <scope>NUCLEOTIDE SEQUENCE</scope>
    <source>
        <strain evidence="15">NJB18185</strain>
    </source>
</reference>
<evidence type="ECO:0000256" key="9">
    <source>
        <dbReference type="ARBA" id="ARBA00023315"/>
    </source>
</evidence>
<evidence type="ECO:0000313" key="16">
    <source>
        <dbReference type="Proteomes" id="UP000245060"/>
    </source>
</evidence>
<name>A0AA37PR93_9MYCO</name>
<dbReference type="Pfam" id="PF06974">
    <property type="entry name" value="WS_DGAT_C"/>
    <property type="match status" value="1"/>
</dbReference>
<dbReference type="GO" id="GO:0004144">
    <property type="term" value="F:diacylglycerol O-acyltransferase activity"/>
    <property type="evidence" value="ECO:0007669"/>
    <property type="project" value="UniProtKB-EC"/>
</dbReference>
<evidence type="ECO:0000256" key="3">
    <source>
        <dbReference type="ARBA" id="ARBA00009587"/>
    </source>
</evidence>
<dbReference type="NCBIfam" id="TIGR02946">
    <property type="entry name" value="acyl_WS_DGAT"/>
    <property type="match status" value="1"/>
</dbReference>
<proteinExistence type="inferred from homology"/>
<evidence type="ECO:0000256" key="10">
    <source>
        <dbReference type="ARBA" id="ARBA00048109"/>
    </source>
</evidence>
<comment type="pathway">
    <text evidence="1 11">Glycerolipid metabolism; triacylglycerol biosynthesis.</text>
</comment>
<evidence type="ECO:0000256" key="4">
    <source>
        <dbReference type="ARBA" id="ARBA00013244"/>
    </source>
</evidence>
<evidence type="ECO:0000313" key="15">
    <source>
        <dbReference type="EMBL" id="GKU74779.1"/>
    </source>
</evidence>
<dbReference type="PANTHER" id="PTHR31650">
    <property type="entry name" value="O-ACYLTRANSFERASE (WSD1-LIKE) FAMILY PROTEIN"/>
    <property type="match status" value="1"/>
</dbReference>
<dbReference type="InterPro" id="IPR023213">
    <property type="entry name" value="CAT-like_dom_sf"/>
</dbReference>
<sequence length="462" mass="50204">MNRLTTLDAGFLKAEDADPRVSLAIGGVAVIEGPAPDQSALTSAFADRMRACPRFGQRLRLRPFDLGAPQWVEDLGFDIGRHVRRVALPQPGDDQQLFAVVADLMARRLDRDRPLWEIWVIEGLADGRWAMLTKIHHCMADGIAATHMLAGLCDDGVSDSFAHHIRAANEVKKPAPEVNPLAMLGGLWNMSTAVVAGAARAAQGAAEIALGLLRAAPSPLNGRIGDLRRYSGARVPLADVEQVCRAFDVTINDVALAAITESYRKVLVKRGERLQPGSLRTLVPVSMRSSQAFDKTDNRVTVMLPQLPIDEENAVQRLRIVHARLHRTKVGGQRQAGNTFVSMANHVPFAFSAWALGLLTRLPQRGVMTLATNVPGPRRPLRVMGKKVLGVFPVPPIAMQLRTGVAMLSYADDLFIGILADYDGIADIDELARGIEAAVARLVTISKRREAHYARGPLSLVV</sequence>
<organism evidence="15 17">
    <name type="scientific">Mycobacterium montefiorense</name>
    <dbReference type="NCBI Taxonomy" id="154654"/>
    <lineage>
        <taxon>Bacteria</taxon>
        <taxon>Bacillati</taxon>
        <taxon>Actinomycetota</taxon>
        <taxon>Actinomycetes</taxon>
        <taxon>Mycobacteriales</taxon>
        <taxon>Mycobacteriaceae</taxon>
        <taxon>Mycobacterium</taxon>
        <taxon>Mycobacterium simiae complex</taxon>
    </lineage>
</organism>
<keyword evidence="5 11" id="KW-0444">Lipid biosynthesis</keyword>
<comment type="caution">
    <text evidence="15">The sequence shown here is derived from an EMBL/GenBank/DDBJ whole genome shotgun (WGS) entry which is preliminary data.</text>
</comment>
<dbReference type="InterPro" id="IPR009721">
    <property type="entry name" value="O-acyltransferase_WSD1_C"/>
</dbReference>
<reference evidence="15" key="4">
    <citation type="submission" date="2022-04" db="EMBL/GenBank/DDBJ databases">
        <authorList>
            <person name="Komine T."/>
            <person name="Fukano H."/>
            <person name="Wada S."/>
        </authorList>
    </citation>
    <scope>NUCLEOTIDE SEQUENCE</scope>
    <source>
        <strain evidence="15">NJB18185</strain>
    </source>
</reference>
<dbReference type="InterPro" id="IPR045034">
    <property type="entry name" value="O-acyltransferase_WSD1-like"/>
</dbReference>
<dbReference type="GO" id="GO:0001666">
    <property type="term" value="P:response to hypoxia"/>
    <property type="evidence" value="ECO:0007669"/>
    <property type="project" value="TreeGrafter"/>
</dbReference>
<evidence type="ECO:0000256" key="7">
    <source>
        <dbReference type="ARBA" id="ARBA00022798"/>
    </source>
</evidence>
<protein>
    <recommendedName>
        <fullName evidence="4 11">Diacylglycerol O-acyltransferase</fullName>
        <ecNumber evidence="4 11">2.3.1.20</ecNumber>
    </recommendedName>
</protein>
<dbReference type="Gene3D" id="3.30.559.10">
    <property type="entry name" value="Chloramphenicol acetyltransferase-like domain"/>
    <property type="match status" value="1"/>
</dbReference>
<dbReference type="InterPro" id="IPR014292">
    <property type="entry name" value="Acyl_transf_WS/DGAT"/>
</dbReference>
<evidence type="ECO:0000256" key="6">
    <source>
        <dbReference type="ARBA" id="ARBA00022679"/>
    </source>
</evidence>
<dbReference type="GO" id="GO:0006071">
    <property type="term" value="P:glycerol metabolic process"/>
    <property type="evidence" value="ECO:0007669"/>
    <property type="project" value="UniProtKB-KW"/>
</dbReference>
<evidence type="ECO:0000256" key="11">
    <source>
        <dbReference type="RuleBase" id="RU361241"/>
    </source>
</evidence>
<evidence type="ECO:0000313" key="17">
    <source>
        <dbReference type="Proteomes" id="UP001139505"/>
    </source>
</evidence>
<comment type="pathway">
    <text evidence="2">Lipid metabolism.</text>
</comment>
<dbReference type="GO" id="GO:0019432">
    <property type="term" value="P:triglyceride biosynthetic process"/>
    <property type="evidence" value="ECO:0007669"/>
    <property type="project" value="TreeGrafter"/>
</dbReference>
<keyword evidence="6 11" id="KW-0808">Transferase</keyword>
<keyword evidence="8 11" id="KW-0443">Lipid metabolism</keyword>
<dbReference type="AlphaFoldDB" id="A0AA37PR93"/>
<evidence type="ECO:0000256" key="8">
    <source>
        <dbReference type="ARBA" id="ARBA00023098"/>
    </source>
</evidence>
<dbReference type="InterPro" id="IPR004255">
    <property type="entry name" value="O-acyltransferase_WSD1_N"/>
</dbReference>
<evidence type="ECO:0000256" key="5">
    <source>
        <dbReference type="ARBA" id="ARBA00022516"/>
    </source>
</evidence>
<reference evidence="16" key="2">
    <citation type="submission" date="2018-04" db="EMBL/GenBank/DDBJ databases">
        <title>Draft genome sequence of Mycobacterium montefiorense isolated from Japanese black salamander.</title>
        <authorList>
            <person name="Fukano H."/>
            <person name="Yoshida M."/>
            <person name="Shimizu A."/>
            <person name="Iwao H."/>
            <person name="Kurata O."/>
            <person name="Katayama Y."/>
            <person name="Omatsu T."/>
            <person name="Mizutani T."/>
            <person name="Wada S."/>
            <person name="Hoshino Y."/>
        </authorList>
    </citation>
    <scope>NUCLEOTIDE SEQUENCE [LARGE SCALE GENOMIC DNA]</scope>
    <source>
        <strain evidence="16">BS</strain>
    </source>
</reference>
<accession>A0AA37PR93</accession>
<evidence type="ECO:0000313" key="14">
    <source>
        <dbReference type="EMBL" id="GBG36627.1"/>
    </source>
</evidence>
<dbReference type="EMBL" id="BQYH01000063">
    <property type="protein sequence ID" value="GKU74779.1"/>
    <property type="molecule type" value="Genomic_DNA"/>
</dbReference>